<evidence type="ECO:0000313" key="1">
    <source>
        <dbReference type="EMBL" id="GFY87074.1"/>
    </source>
</evidence>
<sequence>MHGIAEHIRIMNENNALLIQHLTTNNPPPPTAPIPPKLNGLVVLTDQVTVNPRVIKALVGPETTDLDHRAYDLGKKGVLFHQNTSHPAGLAETYKGKINPTDHLDSYKELDDTAWTFKQGDVQSFLGNLEGLSKNLVQKVVYRNHRLIW</sequence>
<name>A0A7J0EKT7_9ERIC</name>
<evidence type="ECO:0000313" key="2">
    <source>
        <dbReference type="Proteomes" id="UP000585474"/>
    </source>
</evidence>
<organism evidence="1 2">
    <name type="scientific">Actinidia rufa</name>
    <dbReference type="NCBI Taxonomy" id="165716"/>
    <lineage>
        <taxon>Eukaryota</taxon>
        <taxon>Viridiplantae</taxon>
        <taxon>Streptophyta</taxon>
        <taxon>Embryophyta</taxon>
        <taxon>Tracheophyta</taxon>
        <taxon>Spermatophyta</taxon>
        <taxon>Magnoliopsida</taxon>
        <taxon>eudicotyledons</taxon>
        <taxon>Gunneridae</taxon>
        <taxon>Pentapetalae</taxon>
        <taxon>asterids</taxon>
        <taxon>Ericales</taxon>
        <taxon>Actinidiaceae</taxon>
        <taxon>Actinidia</taxon>
    </lineage>
</organism>
<proteinExistence type="predicted"/>
<comment type="caution">
    <text evidence="1">The sequence shown here is derived from an EMBL/GenBank/DDBJ whole genome shotgun (WGS) entry which is preliminary data.</text>
</comment>
<accession>A0A7J0EKT7</accession>
<reference evidence="1 2" key="1">
    <citation type="submission" date="2019-07" db="EMBL/GenBank/DDBJ databases">
        <title>De Novo Assembly of kiwifruit Actinidia rufa.</title>
        <authorList>
            <person name="Sugita-Konishi S."/>
            <person name="Sato K."/>
            <person name="Mori E."/>
            <person name="Abe Y."/>
            <person name="Kisaki G."/>
            <person name="Hamano K."/>
            <person name="Suezawa K."/>
            <person name="Otani M."/>
            <person name="Fukuda T."/>
            <person name="Manabe T."/>
            <person name="Gomi K."/>
            <person name="Tabuchi M."/>
            <person name="Akimitsu K."/>
            <person name="Kataoka I."/>
        </authorList>
    </citation>
    <scope>NUCLEOTIDE SEQUENCE [LARGE SCALE GENOMIC DNA]</scope>
    <source>
        <strain evidence="2">cv. Fuchu</strain>
    </source>
</reference>
<dbReference type="EMBL" id="BJWL01000005">
    <property type="protein sequence ID" value="GFY87074.1"/>
    <property type="molecule type" value="Genomic_DNA"/>
</dbReference>
<keyword evidence="2" id="KW-1185">Reference proteome</keyword>
<protein>
    <submittedName>
        <fullName evidence="1">Uncharacterized protein</fullName>
    </submittedName>
</protein>
<gene>
    <name evidence="1" type="ORF">Acr_05g0007130</name>
</gene>
<dbReference type="AlphaFoldDB" id="A0A7J0EKT7"/>
<dbReference type="Proteomes" id="UP000585474">
    <property type="component" value="Unassembled WGS sequence"/>
</dbReference>